<dbReference type="Proteomes" id="UP000004687">
    <property type="component" value="Unassembled WGS sequence"/>
</dbReference>
<gene>
    <name evidence="1" type="ORF">VchoM_00921</name>
</gene>
<reference evidence="1" key="1">
    <citation type="submission" date="2005-09" db="EMBL/GenBank/DDBJ databases">
        <title>Annotation of Vibrio cholerae MO10.</title>
        <authorList>
            <person name="Colwell R."/>
            <person name="Grim C.J."/>
            <person name="Young S."/>
            <person name="Jaffe D."/>
            <person name="Gnerre S."/>
            <person name="Berlin A."/>
            <person name="Heiman D."/>
            <person name="Hepburn T."/>
            <person name="Shea T."/>
            <person name="Sykes S."/>
            <person name="Yandava C."/>
            <person name="Alvarado L."/>
            <person name="Kodira C."/>
            <person name="Borodovsky M."/>
            <person name="Heidelberg J."/>
            <person name="Lander E."/>
            <person name="Galagan J."/>
            <person name="Nusbaum C."/>
            <person name="Birren B."/>
        </authorList>
    </citation>
    <scope>NUCLEOTIDE SEQUENCE [LARGE SCALE GENOMIC DNA]</scope>
    <source>
        <strain evidence="1">MO10</strain>
    </source>
</reference>
<name>A0A0X1KXB5_VIBCO</name>
<evidence type="ECO:0000313" key="1">
    <source>
        <dbReference type="EMBL" id="EET22894.1"/>
    </source>
</evidence>
<dbReference type="AlphaFoldDB" id="A0A0X1KXB5"/>
<reference evidence="1" key="2">
    <citation type="submission" date="2008-07" db="EMBL/GenBank/DDBJ databases">
        <authorList>
            <consortium name="Broad Institute Genome Sequencing Platform"/>
            <person name="Colwell R."/>
            <person name="Grim C.J."/>
            <person name="Young S."/>
            <person name="Jaffe D."/>
            <person name="Gnerre S."/>
            <person name="Berlin A."/>
            <person name="Heiman D."/>
            <person name="Hepburn T."/>
            <person name="Shea T."/>
            <person name="Sykes S."/>
            <person name="Alvarado L."/>
            <person name="Kodira C."/>
            <person name="Heidelberg J."/>
            <person name="Lander E."/>
            <person name="Galagan J."/>
            <person name="Nusbaum C."/>
            <person name="Birren B."/>
        </authorList>
    </citation>
    <scope>NUCLEOTIDE SEQUENCE [LARGE SCALE GENOMIC DNA]</scope>
    <source>
        <strain evidence="1">MO10</strain>
    </source>
</reference>
<dbReference type="HOGENOM" id="CLU_3278371_0_0_6"/>
<protein>
    <submittedName>
        <fullName evidence="1">Uncharacterized protein</fullName>
    </submittedName>
</protein>
<proteinExistence type="predicted"/>
<dbReference type="EMBL" id="DS990136">
    <property type="protein sequence ID" value="EET22894.1"/>
    <property type="molecule type" value="Genomic_DNA"/>
</dbReference>
<sequence length="46" mass="5406">MIRRVMTAIVREKRAAYQRRFPLGIDSPIIEQKSSEQSNLLKSIKF</sequence>
<organism evidence="1">
    <name type="scientific">Vibrio cholerae (strain MO10)</name>
    <dbReference type="NCBI Taxonomy" id="345072"/>
    <lineage>
        <taxon>Bacteria</taxon>
        <taxon>Pseudomonadati</taxon>
        <taxon>Pseudomonadota</taxon>
        <taxon>Gammaproteobacteria</taxon>
        <taxon>Vibrionales</taxon>
        <taxon>Vibrionaceae</taxon>
        <taxon>Vibrio</taxon>
    </lineage>
</organism>
<accession>A0A0X1KXB5</accession>